<gene>
    <name evidence="8" type="ORF">H2201_002754</name>
</gene>
<name>A0ABQ9NZR1_9PEZI</name>
<dbReference type="InterPro" id="IPR036291">
    <property type="entry name" value="NAD(P)-bd_dom_sf"/>
</dbReference>
<feature type="domain" description="Enoyl reductase (ER)" evidence="7">
    <location>
        <begin position="28"/>
        <end position="364"/>
    </location>
</feature>
<evidence type="ECO:0000256" key="5">
    <source>
        <dbReference type="ARBA" id="ARBA00023002"/>
    </source>
</evidence>
<dbReference type="Gene3D" id="3.40.50.720">
    <property type="entry name" value="NAD(P)-binding Rossmann-like Domain"/>
    <property type="match status" value="1"/>
</dbReference>
<dbReference type="PROSITE" id="PS00059">
    <property type="entry name" value="ADH_ZINC"/>
    <property type="match status" value="1"/>
</dbReference>
<dbReference type="Pfam" id="PF00107">
    <property type="entry name" value="ADH_zinc_N"/>
    <property type="match status" value="1"/>
</dbReference>
<evidence type="ECO:0000256" key="1">
    <source>
        <dbReference type="ARBA" id="ARBA00001947"/>
    </source>
</evidence>
<dbReference type="InterPro" id="IPR013154">
    <property type="entry name" value="ADH-like_N"/>
</dbReference>
<evidence type="ECO:0000313" key="8">
    <source>
        <dbReference type="EMBL" id="KAJ9667233.1"/>
    </source>
</evidence>
<dbReference type="SUPFAM" id="SSF50129">
    <property type="entry name" value="GroES-like"/>
    <property type="match status" value="1"/>
</dbReference>
<comment type="caution">
    <text evidence="8">The sequence shown here is derived from an EMBL/GenBank/DDBJ whole genome shotgun (WGS) entry which is preliminary data.</text>
</comment>
<protein>
    <recommendedName>
        <fullName evidence="7">Enoyl reductase (ER) domain-containing protein</fullName>
    </recommendedName>
</protein>
<evidence type="ECO:0000256" key="4">
    <source>
        <dbReference type="ARBA" id="ARBA00022833"/>
    </source>
</evidence>
<dbReference type="CDD" id="cd08297">
    <property type="entry name" value="CAD3"/>
    <property type="match status" value="1"/>
</dbReference>
<evidence type="ECO:0000256" key="3">
    <source>
        <dbReference type="ARBA" id="ARBA00022723"/>
    </source>
</evidence>
<dbReference type="SMART" id="SM00829">
    <property type="entry name" value="PKS_ER"/>
    <property type="match status" value="1"/>
</dbReference>
<dbReference type="Proteomes" id="UP001172684">
    <property type="component" value="Unassembled WGS sequence"/>
</dbReference>
<keyword evidence="3 6" id="KW-0479">Metal-binding</keyword>
<dbReference type="InterPro" id="IPR013149">
    <property type="entry name" value="ADH-like_C"/>
</dbReference>
<reference evidence="8" key="1">
    <citation type="submission" date="2022-10" db="EMBL/GenBank/DDBJ databases">
        <title>Culturing micro-colonial fungi from biological soil crusts in the Mojave desert and describing Neophaeococcomyces mojavensis, and introducing the new genera and species Taxawa tesnikishii.</title>
        <authorList>
            <person name="Kurbessoian T."/>
            <person name="Stajich J.E."/>
        </authorList>
    </citation>
    <scope>NUCLEOTIDE SEQUENCE</scope>
    <source>
        <strain evidence="8">TK_1</strain>
    </source>
</reference>
<evidence type="ECO:0000256" key="2">
    <source>
        <dbReference type="ARBA" id="ARBA00008072"/>
    </source>
</evidence>
<dbReference type="InterPro" id="IPR002328">
    <property type="entry name" value="ADH_Zn_CS"/>
</dbReference>
<dbReference type="Pfam" id="PF08240">
    <property type="entry name" value="ADH_N"/>
    <property type="match status" value="1"/>
</dbReference>
<dbReference type="InterPro" id="IPR011032">
    <property type="entry name" value="GroES-like_sf"/>
</dbReference>
<comment type="similarity">
    <text evidence="2 6">Belongs to the zinc-containing alcohol dehydrogenase family.</text>
</comment>
<keyword evidence="5" id="KW-0560">Oxidoreductase</keyword>
<keyword evidence="4 6" id="KW-0862">Zinc</keyword>
<dbReference type="PANTHER" id="PTHR42940:SF1">
    <property type="entry name" value="ENOYL REDUCTASE (ER) DOMAIN-CONTAINING PROTEIN"/>
    <property type="match status" value="1"/>
</dbReference>
<organism evidence="8 9">
    <name type="scientific">Coniosporium apollinis</name>
    <dbReference type="NCBI Taxonomy" id="61459"/>
    <lineage>
        <taxon>Eukaryota</taxon>
        <taxon>Fungi</taxon>
        <taxon>Dikarya</taxon>
        <taxon>Ascomycota</taxon>
        <taxon>Pezizomycotina</taxon>
        <taxon>Dothideomycetes</taxon>
        <taxon>Dothideomycetes incertae sedis</taxon>
        <taxon>Coniosporium</taxon>
    </lineage>
</organism>
<evidence type="ECO:0000256" key="6">
    <source>
        <dbReference type="RuleBase" id="RU361277"/>
    </source>
</evidence>
<dbReference type="EMBL" id="JAPDRL010000014">
    <property type="protein sequence ID" value="KAJ9667233.1"/>
    <property type="molecule type" value="Genomic_DNA"/>
</dbReference>
<comment type="cofactor">
    <cofactor evidence="1 6">
        <name>Zn(2+)</name>
        <dbReference type="ChEBI" id="CHEBI:29105"/>
    </cofactor>
</comment>
<sequence length="369" mass="39048">MATEAANTDTNNIEIPKECKAGVVVNEGPDFRVEIQNVPVPEPGPGELLLKLNATGLCMSDIHFMVNDWAVPPMSTFGTKCAGHEGAGVVVKVGENVKGWKVGDRGGVKPLWDVCGSCELCWDGRENYCPKGVYTGLAATGTYQQYITSPAKYTSPIPEGVSDYVAAPIMCSASTMHRSLVDSGLKTGQWVVFPGGGGGVGIQGVQLAKAMGMRPIVIDTGDAKKKLALDMGAEEFVDFKQVENVAEEVKKIAGGVGAHGVIVTAPQAYKDAISYIGDRVSGKVMCVGLPPAGTTTIGADPSQFAFKNLHVIGTLVGTMKDTAMALEYAQRGLLKQIAEVRGMSQMPESVQQLRRGEVPGRIVIDFNKD</sequence>
<dbReference type="SUPFAM" id="SSF51735">
    <property type="entry name" value="NAD(P)-binding Rossmann-fold domains"/>
    <property type="match status" value="1"/>
</dbReference>
<accession>A0ABQ9NZR1</accession>
<evidence type="ECO:0000259" key="7">
    <source>
        <dbReference type="SMART" id="SM00829"/>
    </source>
</evidence>
<dbReference type="Gene3D" id="3.90.180.10">
    <property type="entry name" value="Medium-chain alcohol dehydrogenases, catalytic domain"/>
    <property type="match status" value="1"/>
</dbReference>
<keyword evidence="9" id="KW-1185">Reference proteome</keyword>
<dbReference type="InterPro" id="IPR020843">
    <property type="entry name" value="ER"/>
</dbReference>
<dbReference type="PANTHER" id="PTHR42940">
    <property type="entry name" value="ALCOHOL DEHYDROGENASE 1-RELATED"/>
    <property type="match status" value="1"/>
</dbReference>
<proteinExistence type="inferred from homology"/>
<evidence type="ECO:0000313" key="9">
    <source>
        <dbReference type="Proteomes" id="UP001172684"/>
    </source>
</evidence>